<proteinExistence type="predicted"/>
<dbReference type="PANTHER" id="PTHR46068:SF1">
    <property type="entry name" value="TRANSPOSASE IS30-LIKE HTH DOMAIN-CONTAINING PROTEIN"/>
    <property type="match status" value="1"/>
</dbReference>
<reference evidence="1" key="1">
    <citation type="submission" date="2020-05" db="UniProtKB">
        <authorList>
            <consortium name="EnsemblMetazoa"/>
        </authorList>
    </citation>
    <scope>IDENTIFICATION</scope>
    <source>
        <strain evidence="1">FUMOZ</strain>
    </source>
</reference>
<dbReference type="AlphaFoldDB" id="A0A182RB67"/>
<evidence type="ECO:0000313" key="1">
    <source>
        <dbReference type="EnsemblMetazoa" id="AFUN003431-PA"/>
    </source>
</evidence>
<dbReference type="GO" id="GO:0003676">
    <property type="term" value="F:nucleic acid binding"/>
    <property type="evidence" value="ECO:0007669"/>
    <property type="project" value="InterPro"/>
</dbReference>
<dbReference type="Gene3D" id="3.30.420.10">
    <property type="entry name" value="Ribonuclease H-like superfamily/Ribonuclease H"/>
    <property type="match status" value="1"/>
</dbReference>
<evidence type="ECO:0008006" key="2">
    <source>
        <dbReference type="Google" id="ProtNLM"/>
    </source>
</evidence>
<dbReference type="VEuPathDB" id="VectorBase:AFUN2_014223"/>
<accession>A0A182RB67</accession>
<dbReference type="PANTHER" id="PTHR46068">
    <property type="entry name" value="PROTEIN CBG27172"/>
    <property type="match status" value="1"/>
</dbReference>
<dbReference type="VEuPathDB" id="VectorBase:AFUN003431"/>
<name>A0A182RB67_ANOFN</name>
<dbReference type="STRING" id="62324.A0A182RB67"/>
<protein>
    <recommendedName>
        <fullName evidence="2">Tc1-like transposase DDE domain-containing protein</fullName>
    </recommendedName>
</protein>
<sequence length="211" mass="24515">MNCRCECSRIRGLAFEREIDVTPNTVKHALNEDLRYTSYKRRSGQLLAQKGRKTRLAHAKKLLNMIKHPAEPETIWFFEKDFCQDQKLNVQINRWLAYCAADVPWPRATNKIPTNGHGVRERVIGRVMSPHFFDQGLKLNAKGYVKLLDTVAKPWITKLANARPYVWQQDSAPCHTVAKLQKWLKDNFYDFTTPNVWPPSSPDLNPMDYCV</sequence>
<dbReference type="InterPro" id="IPR036397">
    <property type="entry name" value="RNaseH_sf"/>
</dbReference>
<dbReference type="EnsemblMetazoa" id="AFUN003431-RA">
    <property type="protein sequence ID" value="AFUN003431-PA"/>
    <property type="gene ID" value="AFUN003431"/>
</dbReference>
<organism evidence="1">
    <name type="scientific">Anopheles funestus</name>
    <name type="common">African malaria mosquito</name>
    <dbReference type="NCBI Taxonomy" id="62324"/>
    <lineage>
        <taxon>Eukaryota</taxon>
        <taxon>Metazoa</taxon>
        <taxon>Ecdysozoa</taxon>
        <taxon>Arthropoda</taxon>
        <taxon>Hexapoda</taxon>
        <taxon>Insecta</taxon>
        <taxon>Pterygota</taxon>
        <taxon>Neoptera</taxon>
        <taxon>Endopterygota</taxon>
        <taxon>Diptera</taxon>
        <taxon>Nematocera</taxon>
        <taxon>Culicoidea</taxon>
        <taxon>Culicidae</taxon>
        <taxon>Anophelinae</taxon>
        <taxon>Anopheles</taxon>
    </lineage>
</organism>